<gene>
    <name evidence="2" type="ORF">E1163_11595</name>
</gene>
<feature type="domain" description="Cds6 C-terminal" evidence="1">
    <location>
        <begin position="54"/>
        <end position="163"/>
    </location>
</feature>
<evidence type="ECO:0000259" key="1">
    <source>
        <dbReference type="Pfam" id="PF24125"/>
    </source>
</evidence>
<keyword evidence="3" id="KW-1185">Reference proteome</keyword>
<dbReference type="InterPro" id="IPR056203">
    <property type="entry name" value="Cds6_C"/>
</dbReference>
<accession>A0ABW9RPC1</accession>
<reference evidence="2 3" key="1">
    <citation type="submission" date="2019-02" db="EMBL/GenBank/DDBJ databases">
        <authorList>
            <person name="Goldberg S.R."/>
            <person name="Haltli B.A."/>
            <person name="Correa H."/>
            <person name="Russell K.G."/>
        </authorList>
    </citation>
    <scope>NUCLEOTIDE SEQUENCE [LARGE SCALE GENOMIC DNA]</scope>
    <source>
        <strain evidence="2 3">JCM 16186</strain>
    </source>
</reference>
<evidence type="ECO:0000313" key="3">
    <source>
        <dbReference type="Proteomes" id="UP000798808"/>
    </source>
</evidence>
<dbReference type="EMBL" id="SMLW01000526">
    <property type="protein sequence ID" value="MTI25587.1"/>
    <property type="molecule type" value="Genomic_DNA"/>
</dbReference>
<protein>
    <submittedName>
        <fullName evidence="2">Nuclear transport factor 2 family protein</fullName>
    </submittedName>
</protein>
<dbReference type="InterPro" id="IPR032710">
    <property type="entry name" value="NTF2-like_dom_sf"/>
</dbReference>
<organism evidence="2 3">
    <name type="scientific">Fulvivirga kasyanovii</name>
    <dbReference type="NCBI Taxonomy" id="396812"/>
    <lineage>
        <taxon>Bacteria</taxon>
        <taxon>Pseudomonadati</taxon>
        <taxon>Bacteroidota</taxon>
        <taxon>Cytophagia</taxon>
        <taxon>Cytophagales</taxon>
        <taxon>Fulvivirgaceae</taxon>
        <taxon>Fulvivirga</taxon>
    </lineage>
</organism>
<name>A0ABW9RPC1_9BACT</name>
<dbReference type="SUPFAM" id="SSF54427">
    <property type="entry name" value="NTF2-like"/>
    <property type="match status" value="1"/>
</dbReference>
<dbReference type="Pfam" id="PF24125">
    <property type="entry name" value="Cds6_C"/>
    <property type="match status" value="1"/>
</dbReference>
<sequence length="451" mass="51831">MITLYRTGIITCITLFMLSCSGNVKEKTRSDARSSETDGDTTQADVFSVSEEDLFSLLTQWKEAQNSGDFEAYSILYGDDFRGIKRSGENTFTFDREDWLKDRQRMFQKPMTVDISDVKIFMQDRPYRILFKQGWSNGTYYDLGPKHLSVKVSGDRLKIVKEEMLESRLASTTNDINNVMNYPLFYAREGNYVHIPVDFSNAQLLRKDKVCDERWHETHCIDVSYFSIDSTQTPLDSVINKNIFIGSINSDSVSTHTIAGWRAISKSLRDSLPGITHPSSIFERRYFWVGGYERTTPLSSALFFGGEELPIEQGQWALISSRKPFVYRKKEIAEELRQSLLNQTGEEDTHSYSLEYFEGKTQNFATTAEVSSECGENVFDNIKLWEVKGEILLFVKDLPDLPVSILDLDGDDHLDMLYHDNFREDPNTNIWWESPNFAKRGDDTVFLSCGC</sequence>
<proteinExistence type="predicted"/>
<dbReference type="Gene3D" id="3.10.450.50">
    <property type="match status" value="1"/>
</dbReference>
<evidence type="ECO:0000313" key="2">
    <source>
        <dbReference type="EMBL" id="MTI25587.1"/>
    </source>
</evidence>
<dbReference type="PROSITE" id="PS51257">
    <property type="entry name" value="PROKAR_LIPOPROTEIN"/>
    <property type="match status" value="1"/>
</dbReference>
<dbReference type="Proteomes" id="UP000798808">
    <property type="component" value="Unassembled WGS sequence"/>
</dbReference>
<comment type="caution">
    <text evidence="2">The sequence shown here is derived from an EMBL/GenBank/DDBJ whole genome shotgun (WGS) entry which is preliminary data.</text>
</comment>
<dbReference type="RefSeq" id="WP_155171839.1">
    <property type="nucleotide sequence ID" value="NZ_BAAAFL010000006.1"/>
</dbReference>